<reference evidence="1 2" key="1">
    <citation type="journal article" date="2024" name="G3 (Bethesda)">
        <title>Genome assembly of Hibiscus sabdariffa L. provides insights into metabolisms of medicinal natural products.</title>
        <authorList>
            <person name="Kim T."/>
        </authorList>
    </citation>
    <scope>NUCLEOTIDE SEQUENCE [LARGE SCALE GENOMIC DNA]</scope>
    <source>
        <strain evidence="1">TK-2024</strain>
        <tissue evidence="1">Old leaves</tissue>
    </source>
</reference>
<sequence length="142" mass="15682">MAMDGRCYIEIEMQHTENVSFENKELKGGSVLEVSGITTSQGWLYFSIADVEVSFDLSNLKEAELMDPSWVDPQLLCSQKTASVRGNVGPFGILAFASNDLTEQTAIDKYGVLMCSDQSMSSLREGLKKETYGAFIDINPLH</sequence>
<dbReference type="PANTHER" id="PTHR31953">
    <property type="entry name" value="BETA-FRUCTOFURANOSIDASE, INSOLUBLE ISOENZYME CWINV1-RELATED"/>
    <property type="match status" value="1"/>
</dbReference>
<dbReference type="InterPro" id="IPR050551">
    <property type="entry name" value="Fructan_Metab_Enzymes"/>
</dbReference>
<keyword evidence="2" id="KW-1185">Reference proteome</keyword>
<proteinExistence type="predicted"/>
<dbReference type="Proteomes" id="UP001472677">
    <property type="component" value="Unassembled WGS sequence"/>
</dbReference>
<accession>A0ABR2GIE8</accession>
<evidence type="ECO:0000313" key="2">
    <source>
        <dbReference type="Proteomes" id="UP001472677"/>
    </source>
</evidence>
<dbReference type="EMBL" id="JBBPBM010000001">
    <property type="protein sequence ID" value="KAK8602460.1"/>
    <property type="molecule type" value="Genomic_DNA"/>
</dbReference>
<name>A0ABR2GIE8_9ROSI</name>
<dbReference type="InterPro" id="IPR013320">
    <property type="entry name" value="ConA-like_dom_sf"/>
</dbReference>
<dbReference type="Gene3D" id="2.60.120.560">
    <property type="entry name" value="Exo-inulinase, domain 1"/>
    <property type="match status" value="1"/>
</dbReference>
<protein>
    <submittedName>
        <fullName evidence="1">Uncharacterized protein</fullName>
    </submittedName>
</protein>
<organism evidence="1 2">
    <name type="scientific">Hibiscus sabdariffa</name>
    <name type="common">roselle</name>
    <dbReference type="NCBI Taxonomy" id="183260"/>
    <lineage>
        <taxon>Eukaryota</taxon>
        <taxon>Viridiplantae</taxon>
        <taxon>Streptophyta</taxon>
        <taxon>Embryophyta</taxon>
        <taxon>Tracheophyta</taxon>
        <taxon>Spermatophyta</taxon>
        <taxon>Magnoliopsida</taxon>
        <taxon>eudicotyledons</taxon>
        <taxon>Gunneridae</taxon>
        <taxon>Pentapetalae</taxon>
        <taxon>rosids</taxon>
        <taxon>malvids</taxon>
        <taxon>Malvales</taxon>
        <taxon>Malvaceae</taxon>
        <taxon>Malvoideae</taxon>
        <taxon>Hibiscus</taxon>
    </lineage>
</organism>
<comment type="caution">
    <text evidence="1">The sequence shown here is derived from an EMBL/GenBank/DDBJ whole genome shotgun (WGS) entry which is preliminary data.</text>
</comment>
<gene>
    <name evidence="1" type="ORF">V6N12_052266</name>
</gene>
<evidence type="ECO:0000313" key="1">
    <source>
        <dbReference type="EMBL" id="KAK8602460.1"/>
    </source>
</evidence>
<dbReference type="SUPFAM" id="SSF49899">
    <property type="entry name" value="Concanavalin A-like lectins/glucanases"/>
    <property type="match status" value="1"/>
</dbReference>